<sequence length="383" mass="44380">MNEEASVEEKEVNPILPQSQESVREIENMKEQDAKHKVGYLWKLHFFVGFLTLCFGIMCNGGRKYIAVDHSKYESRQCDKLFVNVYSTSADEEGALICCRDDNTNSFSEIMTYEGFLCNKKLKSMPLAKALTRYPDSWLLPLIPLALRMVIIFFGKLLNRPHPHPHDLWTSTKRLLFLCSIFMVRGWGLYVFLNMVEDIVLSSNILSSPTREAVMETTNLDSCWFSPLFKSWQRKFSEEGDKCYGVEFDFSDHVVLFFSHSYPTMIFEAMFCFLVPFIPKERNHLNTSPYIKQPGGFHRVLEYFLETVLPIGLLLMFLYLNMLTLLAVHSTVAYYHSIGEVVVGYIISLFIQIPVGFIIYADGKWKNIRSLVGYPKDRDHHLD</sequence>
<protein>
    <submittedName>
        <fullName evidence="2">Uncharacterized protein</fullName>
    </submittedName>
</protein>
<evidence type="ECO:0000256" key="1">
    <source>
        <dbReference type="SAM" id="Phobius"/>
    </source>
</evidence>
<feature type="transmembrane region" description="Helical" evidence="1">
    <location>
        <begin position="138"/>
        <end position="155"/>
    </location>
</feature>
<keyword evidence="1" id="KW-1133">Transmembrane helix</keyword>
<accession>A0AAD3D706</accession>
<keyword evidence="1" id="KW-0812">Transmembrane</keyword>
<proteinExistence type="predicted"/>
<feature type="transmembrane region" description="Helical" evidence="1">
    <location>
        <begin position="175"/>
        <end position="193"/>
    </location>
</feature>
<organism evidence="2 3">
    <name type="scientific">Chaetoceros tenuissimus</name>
    <dbReference type="NCBI Taxonomy" id="426638"/>
    <lineage>
        <taxon>Eukaryota</taxon>
        <taxon>Sar</taxon>
        <taxon>Stramenopiles</taxon>
        <taxon>Ochrophyta</taxon>
        <taxon>Bacillariophyta</taxon>
        <taxon>Coscinodiscophyceae</taxon>
        <taxon>Chaetocerotophycidae</taxon>
        <taxon>Chaetocerotales</taxon>
        <taxon>Chaetocerotaceae</taxon>
        <taxon>Chaetoceros</taxon>
    </lineage>
</organism>
<comment type="caution">
    <text evidence="2">The sequence shown here is derived from an EMBL/GenBank/DDBJ whole genome shotgun (WGS) entry which is preliminary data.</text>
</comment>
<dbReference type="Proteomes" id="UP001054902">
    <property type="component" value="Unassembled WGS sequence"/>
</dbReference>
<evidence type="ECO:0000313" key="2">
    <source>
        <dbReference type="EMBL" id="GFH57700.1"/>
    </source>
</evidence>
<feature type="transmembrane region" description="Helical" evidence="1">
    <location>
        <begin position="260"/>
        <end position="279"/>
    </location>
</feature>
<keyword evidence="3" id="KW-1185">Reference proteome</keyword>
<dbReference type="AlphaFoldDB" id="A0AAD3D706"/>
<feature type="transmembrane region" description="Helical" evidence="1">
    <location>
        <begin position="40"/>
        <end position="58"/>
    </location>
</feature>
<feature type="transmembrane region" description="Helical" evidence="1">
    <location>
        <begin position="342"/>
        <end position="361"/>
    </location>
</feature>
<feature type="transmembrane region" description="Helical" evidence="1">
    <location>
        <begin position="300"/>
        <end position="322"/>
    </location>
</feature>
<keyword evidence="1" id="KW-0472">Membrane</keyword>
<gene>
    <name evidence="2" type="ORF">CTEN210_14176</name>
</gene>
<dbReference type="EMBL" id="BLLK01000058">
    <property type="protein sequence ID" value="GFH57700.1"/>
    <property type="molecule type" value="Genomic_DNA"/>
</dbReference>
<evidence type="ECO:0000313" key="3">
    <source>
        <dbReference type="Proteomes" id="UP001054902"/>
    </source>
</evidence>
<reference evidence="2 3" key="1">
    <citation type="journal article" date="2021" name="Sci. Rep.">
        <title>The genome of the diatom Chaetoceros tenuissimus carries an ancient integrated fragment of an extant virus.</title>
        <authorList>
            <person name="Hongo Y."/>
            <person name="Kimura K."/>
            <person name="Takaki Y."/>
            <person name="Yoshida Y."/>
            <person name="Baba S."/>
            <person name="Kobayashi G."/>
            <person name="Nagasaki K."/>
            <person name="Hano T."/>
            <person name="Tomaru Y."/>
        </authorList>
    </citation>
    <scope>NUCLEOTIDE SEQUENCE [LARGE SCALE GENOMIC DNA]</scope>
    <source>
        <strain evidence="2 3">NIES-3715</strain>
    </source>
</reference>
<name>A0AAD3D706_9STRA</name>